<protein>
    <submittedName>
        <fullName evidence="2">Uncharacterized protein</fullName>
    </submittedName>
</protein>
<name>A0A556VX35_BAGYA</name>
<evidence type="ECO:0000313" key="3">
    <source>
        <dbReference type="Proteomes" id="UP000319801"/>
    </source>
</evidence>
<evidence type="ECO:0000256" key="1">
    <source>
        <dbReference type="SAM" id="Coils"/>
    </source>
</evidence>
<dbReference type="EMBL" id="VCAZ01000407">
    <property type="protein sequence ID" value="TUN98268.1"/>
    <property type="molecule type" value="Genomic_DNA"/>
</dbReference>
<dbReference type="AlphaFoldDB" id="A0A556VX35"/>
<organism evidence="2 3">
    <name type="scientific">Bagarius yarrelli</name>
    <name type="common">Goonch</name>
    <name type="synonym">Bagrus yarrelli</name>
    <dbReference type="NCBI Taxonomy" id="175774"/>
    <lineage>
        <taxon>Eukaryota</taxon>
        <taxon>Metazoa</taxon>
        <taxon>Chordata</taxon>
        <taxon>Craniata</taxon>
        <taxon>Vertebrata</taxon>
        <taxon>Euteleostomi</taxon>
        <taxon>Actinopterygii</taxon>
        <taxon>Neopterygii</taxon>
        <taxon>Teleostei</taxon>
        <taxon>Ostariophysi</taxon>
        <taxon>Siluriformes</taxon>
        <taxon>Sisoridae</taxon>
        <taxon>Sisorinae</taxon>
        <taxon>Bagarius</taxon>
    </lineage>
</organism>
<sequence length="122" mass="13502">MEGLGSGSGSVEKPSKAAECLNELNRIIEAQHELLERQKSRIAELELQVAELRSRNARVHEEKHASLPVETSSSVVSPSCRRRFPCRQWKSASFRFVLVCLSLYSQVGCGFCAVVLSDSLPV</sequence>
<accession>A0A556VX35</accession>
<comment type="caution">
    <text evidence="2">The sequence shown here is derived from an EMBL/GenBank/DDBJ whole genome shotgun (WGS) entry which is preliminary data.</text>
</comment>
<feature type="coiled-coil region" evidence="1">
    <location>
        <begin position="18"/>
        <end position="62"/>
    </location>
</feature>
<dbReference type="Proteomes" id="UP000319801">
    <property type="component" value="Unassembled WGS sequence"/>
</dbReference>
<evidence type="ECO:0000313" key="2">
    <source>
        <dbReference type="EMBL" id="TUN98268.1"/>
    </source>
</evidence>
<proteinExistence type="predicted"/>
<dbReference type="OrthoDB" id="8960626at2759"/>
<gene>
    <name evidence="2" type="ORF">Baya_16981</name>
</gene>
<reference evidence="2 3" key="1">
    <citation type="journal article" date="2019" name="Genome Biol. Evol.">
        <title>Whole-Genome Sequencing of the Giant Devil Catfish, Bagarius yarrelli.</title>
        <authorList>
            <person name="Jiang W."/>
            <person name="Lv Y."/>
            <person name="Cheng L."/>
            <person name="Yang K."/>
            <person name="Chao B."/>
            <person name="Wang X."/>
            <person name="Li Y."/>
            <person name="Pan X."/>
            <person name="You X."/>
            <person name="Zhang Y."/>
            <person name="Yang J."/>
            <person name="Li J."/>
            <person name="Zhang X."/>
            <person name="Liu S."/>
            <person name="Sun C."/>
            <person name="Yang J."/>
            <person name="Shi Q."/>
        </authorList>
    </citation>
    <scope>NUCLEOTIDE SEQUENCE [LARGE SCALE GENOMIC DNA]</scope>
    <source>
        <strain evidence="2">JWS20170419001</strain>
        <tissue evidence="2">Muscle</tissue>
    </source>
</reference>
<keyword evidence="3" id="KW-1185">Reference proteome</keyword>
<keyword evidence="1" id="KW-0175">Coiled coil</keyword>